<dbReference type="PROSITE" id="PS50088">
    <property type="entry name" value="ANK_REPEAT"/>
    <property type="match status" value="1"/>
</dbReference>
<keyword evidence="2 3" id="KW-0040">ANK repeat</keyword>
<evidence type="ECO:0008006" key="8">
    <source>
        <dbReference type="Google" id="ProtNLM"/>
    </source>
</evidence>
<proteinExistence type="predicted"/>
<dbReference type="InterPro" id="IPR002110">
    <property type="entry name" value="Ankyrin_rpt"/>
</dbReference>
<feature type="chain" id="PRO_5046339678" description="Ankyrin" evidence="5">
    <location>
        <begin position="20"/>
        <end position="263"/>
    </location>
</feature>
<feature type="repeat" description="ANK" evidence="3">
    <location>
        <begin position="214"/>
        <end position="246"/>
    </location>
</feature>
<comment type="caution">
    <text evidence="6">The sequence shown here is derived from an EMBL/GenBank/DDBJ whole genome shotgun (WGS) entry which is preliminary data.</text>
</comment>
<dbReference type="PANTHER" id="PTHR24201:SF15">
    <property type="entry name" value="ANKYRIN REPEAT DOMAIN-CONTAINING PROTEIN 66"/>
    <property type="match status" value="1"/>
</dbReference>
<name>A0ABQ6MBM9_9STRA</name>
<feature type="compositionally biased region" description="Basic and acidic residues" evidence="4">
    <location>
        <begin position="252"/>
        <end position="263"/>
    </location>
</feature>
<dbReference type="PANTHER" id="PTHR24201">
    <property type="entry name" value="ANK_REP_REGION DOMAIN-CONTAINING PROTEIN"/>
    <property type="match status" value="1"/>
</dbReference>
<gene>
    <name evidence="6" type="ORF">TeGR_g4519</name>
</gene>
<accession>A0ABQ6MBM9</accession>
<reference evidence="6 7" key="1">
    <citation type="journal article" date="2023" name="Commun. Biol.">
        <title>Genome analysis of Parmales, the sister group of diatoms, reveals the evolutionary specialization of diatoms from phago-mixotrophs to photoautotrophs.</title>
        <authorList>
            <person name="Ban H."/>
            <person name="Sato S."/>
            <person name="Yoshikawa S."/>
            <person name="Yamada K."/>
            <person name="Nakamura Y."/>
            <person name="Ichinomiya M."/>
            <person name="Sato N."/>
            <person name="Blanc-Mathieu R."/>
            <person name="Endo H."/>
            <person name="Kuwata A."/>
            <person name="Ogata H."/>
        </authorList>
    </citation>
    <scope>NUCLEOTIDE SEQUENCE [LARGE SCALE GENOMIC DNA]</scope>
</reference>
<evidence type="ECO:0000256" key="3">
    <source>
        <dbReference type="PROSITE-ProRule" id="PRU00023"/>
    </source>
</evidence>
<sequence length="263" mass="27486">MLSNALLLTILFFAAAVHAAELQESDDFLAAITKAIQDGKPEQLEHLLQQVKDLPLLLSTEFNKGSLTPLQFAAKTNAATVPLLLRSGSDPLLAHSETGTLPLIFASRDGEMEATEALLAASKGRAGFHIDQPDSLGSSALNVVAITCNVAMAERLMQEGASVVRKDDAGNTALHVGAWYCNDEDSGREKGGAFARALLAGLGDGEDVDVLGGTGRTALMLAAMRGATGYWDALIEAGASASRVGTNPDGKSAQELRAERAEL</sequence>
<evidence type="ECO:0000256" key="1">
    <source>
        <dbReference type="ARBA" id="ARBA00022737"/>
    </source>
</evidence>
<dbReference type="EMBL" id="BRYB01000120">
    <property type="protein sequence ID" value="GMI23309.1"/>
    <property type="molecule type" value="Genomic_DNA"/>
</dbReference>
<keyword evidence="5" id="KW-0732">Signal</keyword>
<evidence type="ECO:0000313" key="7">
    <source>
        <dbReference type="Proteomes" id="UP001165060"/>
    </source>
</evidence>
<evidence type="ECO:0000256" key="5">
    <source>
        <dbReference type="SAM" id="SignalP"/>
    </source>
</evidence>
<feature type="region of interest" description="Disordered" evidence="4">
    <location>
        <begin position="242"/>
        <end position="263"/>
    </location>
</feature>
<evidence type="ECO:0000256" key="2">
    <source>
        <dbReference type="ARBA" id="ARBA00023043"/>
    </source>
</evidence>
<keyword evidence="1" id="KW-0677">Repeat</keyword>
<dbReference type="SMART" id="SM00248">
    <property type="entry name" value="ANK"/>
    <property type="match status" value="4"/>
</dbReference>
<organism evidence="6 7">
    <name type="scientific">Tetraparma gracilis</name>
    <dbReference type="NCBI Taxonomy" id="2962635"/>
    <lineage>
        <taxon>Eukaryota</taxon>
        <taxon>Sar</taxon>
        <taxon>Stramenopiles</taxon>
        <taxon>Ochrophyta</taxon>
        <taxon>Bolidophyceae</taxon>
        <taxon>Parmales</taxon>
        <taxon>Triparmaceae</taxon>
        <taxon>Tetraparma</taxon>
    </lineage>
</organism>
<evidence type="ECO:0000313" key="6">
    <source>
        <dbReference type="EMBL" id="GMI23309.1"/>
    </source>
</evidence>
<protein>
    <recommendedName>
        <fullName evidence="8">Ankyrin</fullName>
    </recommendedName>
</protein>
<feature type="signal peptide" evidence="5">
    <location>
        <begin position="1"/>
        <end position="19"/>
    </location>
</feature>
<dbReference type="SUPFAM" id="SSF48403">
    <property type="entry name" value="Ankyrin repeat"/>
    <property type="match status" value="1"/>
</dbReference>
<keyword evidence="7" id="KW-1185">Reference proteome</keyword>
<evidence type="ECO:0000256" key="4">
    <source>
        <dbReference type="SAM" id="MobiDB-lite"/>
    </source>
</evidence>
<dbReference type="Gene3D" id="1.25.40.20">
    <property type="entry name" value="Ankyrin repeat-containing domain"/>
    <property type="match status" value="2"/>
</dbReference>
<dbReference type="Proteomes" id="UP001165060">
    <property type="component" value="Unassembled WGS sequence"/>
</dbReference>
<dbReference type="InterPro" id="IPR036770">
    <property type="entry name" value="Ankyrin_rpt-contain_sf"/>
</dbReference>
<dbReference type="InterPro" id="IPR050776">
    <property type="entry name" value="Ank_Repeat/CDKN_Inhibitor"/>
</dbReference>